<dbReference type="SUPFAM" id="SSF53686">
    <property type="entry name" value="Tryptophan synthase beta subunit-like PLP-dependent enzymes"/>
    <property type="match status" value="1"/>
</dbReference>
<reference evidence="5" key="1">
    <citation type="journal article" date="2012" name="PLoS ONE">
        <title>Gene sets for utilization of primary and secondary nutrition supplies in the distal gut of endangered iberian lynx.</title>
        <authorList>
            <person name="Alcaide M."/>
            <person name="Messina E."/>
            <person name="Richter M."/>
            <person name="Bargiela R."/>
            <person name="Peplies J."/>
            <person name="Huws S.A."/>
            <person name="Newbold C.J."/>
            <person name="Golyshin P.N."/>
            <person name="Simon M.A."/>
            <person name="Lopez G."/>
            <person name="Yakimov M.M."/>
            <person name="Ferrer M."/>
        </authorList>
    </citation>
    <scope>NUCLEOTIDE SEQUENCE</scope>
</reference>
<dbReference type="GO" id="GO:0003941">
    <property type="term" value="F:L-serine ammonia-lyase activity"/>
    <property type="evidence" value="ECO:0007669"/>
    <property type="project" value="TreeGrafter"/>
</dbReference>
<dbReference type="InterPro" id="IPR050147">
    <property type="entry name" value="Ser/Thr_Dehydratase"/>
</dbReference>
<dbReference type="Pfam" id="PF00291">
    <property type="entry name" value="PALP"/>
    <property type="match status" value="1"/>
</dbReference>
<keyword evidence="2" id="KW-0663">Pyridoxal phosphate</keyword>
<protein>
    <submittedName>
        <fullName evidence="5">Threonine synthase</fullName>
    </submittedName>
</protein>
<dbReference type="GO" id="GO:0006567">
    <property type="term" value="P:L-threonine catabolic process"/>
    <property type="evidence" value="ECO:0007669"/>
    <property type="project" value="TreeGrafter"/>
</dbReference>
<dbReference type="GO" id="GO:0009097">
    <property type="term" value="P:isoleucine biosynthetic process"/>
    <property type="evidence" value="ECO:0007669"/>
    <property type="project" value="TreeGrafter"/>
</dbReference>
<feature type="domain" description="Tryptophan synthase beta chain-like PALP" evidence="4">
    <location>
        <begin position="2"/>
        <end position="207"/>
    </location>
</feature>
<dbReference type="PANTHER" id="PTHR48078">
    <property type="entry name" value="THREONINE DEHYDRATASE, MITOCHONDRIAL-RELATED"/>
    <property type="match status" value="1"/>
</dbReference>
<accession>J9C7K1</accession>
<feature type="non-terminal residue" evidence="5">
    <location>
        <position position="1"/>
    </location>
</feature>
<evidence type="ECO:0000256" key="3">
    <source>
        <dbReference type="ARBA" id="ARBA00023239"/>
    </source>
</evidence>
<comment type="caution">
    <text evidence="5">The sequence shown here is derived from an EMBL/GenBank/DDBJ whole genome shotgun (WGS) entry which is preliminary data.</text>
</comment>
<dbReference type="Gene3D" id="3.40.50.1100">
    <property type="match status" value="1"/>
</dbReference>
<proteinExistence type="predicted"/>
<sequence length="214" mass="23558">TMIEAHGAKVHLIEGSRDHCADVCRAQVKKEGAYYANHVYNPYFYEGMKTYIYETLEQLGRLPAHLVIPVGNGTLFLGAMKALEHLETSGAIAHFPHIIALQSEHCDPLYQARRAGLHEPAPVSPTPTMAEGIAIGVPMRGKEILDLMERHHVTVVTAPEENILQARAAIARRGIYCEHTTAANYAAYLHYCELYGPTPDTLITMCGAGIKSDH</sequence>
<evidence type="ECO:0000256" key="1">
    <source>
        <dbReference type="ARBA" id="ARBA00001933"/>
    </source>
</evidence>
<dbReference type="InterPro" id="IPR036052">
    <property type="entry name" value="TrpB-like_PALP_sf"/>
</dbReference>
<dbReference type="EMBL" id="AMCI01005600">
    <property type="protein sequence ID" value="EJW95835.1"/>
    <property type="molecule type" value="Genomic_DNA"/>
</dbReference>
<dbReference type="InterPro" id="IPR001926">
    <property type="entry name" value="TrpB-like_PALP"/>
</dbReference>
<dbReference type="GO" id="GO:0006565">
    <property type="term" value="P:L-serine catabolic process"/>
    <property type="evidence" value="ECO:0007669"/>
    <property type="project" value="TreeGrafter"/>
</dbReference>
<evidence type="ECO:0000256" key="2">
    <source>
        <dbReference type="ARBA" id="ARBA00022898"/>
    </source>
</evidence>
<gene>
    <name evidence="5" type="ORF">EVA_16058</name>
</gene>
<evidence type="ECO:0000313" key="5">
    <source>
        <dbReference type="EMBL" id="EJW95835.1"/>
    </source>
</evidence>
<dbReference type="GO" id="GO:0004794">
    <property type="term" value="F:threonine deaminase activity"/>
    <property type="evidence" value="ECO:0007669"/>
    <property type="project" value="TreeGrafter"/>
</dbReference>
<dbReference type="PANTHER" id="PTHR48078:SF6">
    <property type="entry name" value="L-THREONINE DEHYDRATASE CATABOLIC TDCB"/>
    <property type="match status" value="1"/>
</dbReference>
<name>J9C7K1_9ZZZZ</name>
<dbReference type="AlphaFoldDB" id="J9C7K1"/>
<keyword evidence="3" id="KW-0456">Lyase</keyword>
<evidence type="ECO:0000259" key="4">
    <source>
        <dbReference type="Pfam" id="PF00291"/>
    </source>
</evidence>
<comment type="cofactor">
    <cofactor evidence="1">
        <name>pyridoxal 5'-phosphate</name>
        <dbReference type="ChEBI" id="CHEBI:597326"/>
    </cofactor>
</comment>
<organism evidence="5">
    <name type="scientific">gut metagenome</name>
    <dbReference type="NCBI Taxonomy" id="749906"/>
    <lineage>
        <taxon>unclassified sequences</taxon>
        <taxon>metagenomes</taxon>
        <taxon>organismal metagenomes</taxon>
    </lineage>
</organism>